<dbReference type="InterPro" id="IPR027463">
    <property type="entry name" value="AcrB_DN_DC_subdom"/>
</dbReference>
<sequence>MNFSWRQRLNISRFAIHHPRLTISFWLGVAIAGILAFSSLKYALFPDVTFPVVIIRVSSDIVNPIENSDRITTILEKPLLSLEGVESVTSTTYPREIVINTLFFAGKTLEKTTNIVKETIAEVDLPANTKLEIIPYNLNESTAISYALTSENQNLEEIATIAIEEIIPNLEKIDGILNVNLLGLSEDSQEIKQDINPSIVNFNGESALALQIIKKGTGNTLEIVKKVKTAINQLQNQFADIQFNIAQTEANYIQEATQATIDSLILAIILAILVIFPFLNSFKATFITALAIPLSLLGTFIVMATASFNLETITLLALALVIGIVVDDAIVEVENISRHISEGETPKQAALKGSDEIGLTVSASTLTIVAVFLPVAFTTGNVKQFFLPFALTVSTAVMVSLLVARTLTPVLCMYWLKSVPKQGLDNLDIFNGGIKDSSEVKEEENTSLHREEGKRKNKFLKSYQKILHWSLLHRKVVIIFALLSFIIGIALIPLIPQGFIPQLDRGEFNVIYTTELPKLSLNLEDNSEANTIENQSNSPFNWIGDIAQNPDGFILRRTRRAGDKIQEAILANPDVETVFNMVGLRSQPNRGRIYVKLKSDRQTDTITIQNQIRDSLPSLKGVNISVEDIKFIDTGDAKPFSFSLISENVTSLYSGAEKIKPVLEQISGLQDLSISPTDISISAEQNPQIIEHQQGKPSVTFTANLGEGEALGDLTKKIVNTIQPFLPADITLSIGGDSARMWEVLRQFSFVLGFSILLMLGVLWLLFGSLREPLVVGLSLPLSIVGAMLALLITQSDFGMISLIGFIFLLGLLDKNTLLLVDYINQLRQQGMNRQEAIIKGCTIRLRPILMTTLSTILGMLPIAIGLGAGAELRQPMAVAIIGGLITSSLLSLIFVPVFYSIMEDIWFKAKTDT</sequence>
<gene>
    <name evidence="2" type="ORF">GGC33_03495</name>
</gene>
<feature type="transmembrane region" description="Helical" evidence="1">
    <location>
        <begin position="312"/>
        <end position="331"/>
    </location>
</feature>
<feature type="transmembrane region" description="Helical" evidence="1">
    <location>
        <begin position="357"/>
        <end position="377"/>
    </location>
</feature>
<dbReference type="SUPFAM" id="SSF82693">
    <property type="entry name" value="Multidrug efflux transporter AcrB pore domain, PN1, PN2, PC1 and PC2 subdomains"/>
    <property type="match status" value="2"/>
</dbReference>
<dbReference type="Proteomes" id="UP000437131">
    <property type="component" value="Unassembled WGS sequence"/>
</dbReference>
<dbReference type="PANTHER" id="PTHR32063">
    <property type="match status" value="1"/>
</dbReference>
<dbReference type="EMBL" id="WMIA01000002">
    <property type="protein sequence ID" value="MTF37987.1"/>
    <property type="molecule type" value="Genomic_DNA"/>
</dbReference>
<feature type="transmembrane region" description="Helical" evidence="1">
    <location>
        <begin position="774"/>
        <end position="794"/>
    </location>
</feature>
<dbReference type="AlphaFoldDB" id="A0A844GND1"/>
<keyword evidence="1" id="KW-0812">Transmembrane</keyword>
<dbReference type="Gene3D" id="3.30.70.1320">
    <property type="entry name" value="Multidrug efflux transporter AcrB pore domain like"/>
    <property type="match status" value="2"/>
</dbReference>
<organism evidence="2 3">
    <name type="scientific">Cyanobacterium aponinum 0216</name>
    <dbReference type="NCBI Taxonomy" id="2676140"/>
    <lineage>
        <taxon>Bacteria</taxon>
        <taxon>Bacillati</taxon>
        <taxon>Cyanobacteriota</taxon>
        <taxon>Cyanophyceae</taxon>
        <taxon>Oscillatoriophycideae</taxon>
        <taxon>Chroococcales</taxon>
        <taxon>Geminocystaceae</taxon>
        <taxon>Cyanobacterium</taxon>
    </lineage>
</organism>
<evidence type="ECO:0000313" key="3">
    <source>
        <dbReference type="Proteomes" id="UP000437131"/>
    </source>
</evidence>
<protein>
    <submittedName>
        <fullName evidence="2">MMPL family transporter</fullName>
    </submittedName>
</protein>
<feature type="transmembrane region" description="Helical" evidence="1">
    <location>
        <begin position="286"/>
        <end position="306"/>
    </location>
</feature>
<evidence type="ECO:0000313" key="2">
    <source>
        <dbReference type="EMBL" id="MTF37987.1"/>
    </source>
</evidence>
<feature type="transmembrane region" description="Helical" evidence="1">
    <location>
        <begin position="800"/>
        <end position="824"/>
    </location>
</feature>
<dbReference type="InterPro" id="IPR001036">
    <property type="entry name" value="Acrflvin-R"/>
</dbReference>
<dbReference type="Gene3D" id="3.30.2090.10">
    <property type="entry name" value="Multidrug efflux transporter AcrB TolC docking domain, DN and DC subdomains"/>
    <property type="match status" value="1"/>
</dbReference>
<keyword evidence="1" id="KW-0472">Membrane</keyword>
<feature type="transmembrane region" description="Helical" evidence="1">
    <location>
        <begin position="389"/>
        <end position="416"/>
    </location>
</feature>
<dbReference type="Gene3D" id="3.30.70.1440">
    <property type="entry name" value="Multidrug efflux transporter AcrB pore domain"/>
    <property type="match status" value="1"/>
</dbReference>
<proteinExistence type="predicted"/>
<feature type="transmembrane region" description="Helical" evidence="1">
    <location>
        <begin position="849"/>
        <end position="871"/>
    </location>
</feature>
<feature type="transmembrane region" description="Helical" evidence="1">
    <location>
        <begin position="877"/>
        <end position="902"/>
    </location>
</feature>
<keyword evidence="1" id="KW-1133">Transmembrane helix</keyword>
<reference evidence="2 3" key="1">
    <citation type="submission" date="2019-11" db="EMBL/GenBank/DDBJ databases">
        <title>Isolation of a new High Light Tolerant Cyanobacteria.</title>
        <authorList>
            <person name="Dobson Z."/>
            <person name="Vaughn N."/>
            <person name="Vaughn M."/>
            <person name="Fromme P."/>
            <person name="Mazor Y."/>
        </authorList>
    </citation>
    <scope>NUCLEOTIDE SEQUENCE [LARGE SCALE GENOMIC DNA]</scope>
    <source>
        <strain evidence="2 3">0216</strain>
    </source>
</reference>
<feature type="transmembrane region" description="Helical" evidence="1">
    <location>
        <begin position="476"/>
        <end position="495"/>
    </location>
</feature>
<evidence type="ECO:0000256" key="1">
    <source>
        <dbReference type="SAM" id="Phobius"/>
    </source>
</evidence>
<dbReference type="Gene3D" id="1.20.1640.10">
    <property type="entry name" value="Multidrug efflux transporter AcrB transmembrane domain"/>
    <property type="match status" value="4"/>
</dbReference>
<feature type="transmembrane region" description="Helical" evidence="1">
    <location>
        <begin position="261"/>
        <end position="279"/>
    </location>
</feature>
<dbReference type="SUPFAM" id="SSF82866">
    <property type="entry name" value="Multidrug efflux transporter AcrB transmembrane domain"/>
    <property type="match status" value="2"/>
</dbReference>
<dbReference type="PANTHER" id="PTHR32063:SF0">
    <property type="entry name" value="SWARMING MOTILITY PROTEIN SWRC"/>
    <property type="match status" value="1"/>
</dbReference>
<feature type="transmembrane region" description="Helical" evidence="1">
    <location>
        <begin position="21"/>
        <end position="44"/>
    </location>
</feature>
<dbReference type="GO" id="GO:0042910">
    <property type="term" value="F:xenobiotic transmembrane transporter activity"/>
    <property type="evidence" value="ECO:0007669"/>
    <property type="project" value="TreeGrafter"/>
</dbReference>
<feature type="transmembrane region" description="Helical" evidence="1">
    <location>
        <begin position="748"/>
        <end position="767"/>
    </location>
</feature>
<dbReference type="RefSeq" id="WP_155082845.1">
    <property type="nucleotide sequence ID" value="NZ_WMIA01000002.1"/>
</dbReference>
<dbReference type="GO" id="GO:0005886">
    <property type="term" value="C:plasma membrane"/>
    <property type="evidence" value="ECO:0007669"/>
    <property type="project" value="TreeGrafter"/>
</dbReference>
<name>A0A844GND1_9CHRO</name>
<accession>A0A844GND1</accession>
<dbReference type="Gene3D" id="3.30.70.1430">
    <property type="entry name" value="Multidrug efflux transporter AcrB pore domain"/>
    <property type="match status" value="2"/>
</dbReference>
<comment type="caution">
    <text evidence="2">The sequence shown here is derived from an EMBL/GenBank/DDBJ whole genome shotgun (WGS) entry which is preliminary data.</text>
</comment>
<dbReference type="Pfam" id="PF00873">
    <property type="entry name" value="ACR_tran"/>
    <property type="match status" value="3"/>
</dbReference>